<evidence type="ECO:0000256" key="1">
    <source>
        <dbReference type="ARBA" id="ARBA00000085"/>
    </source>
</evidence>
<keyword evidence="6" id="KW-0067">ATP-binding</keyword>
<keyword evidence="4" id="KW-0547">Nucleotide-binding</keyword>
<dbReference type="STRING" id="54915.ADS79_18125"/>
<evidence type="ECO:0000256" key="3">
    <source>
        <dbReference type="ARBA" id="ARBA00022679"/>
    </source>
</evidence>
<evidence type="ECO:0000259" key="8">
    <source>
        <dbReference type="PROSITE" id="PS50109"/>
    </source>
</evidence>
<dbReference type="GO" id="GO:0046983">
    <property type="term" value="F:protein dimerization activity"/>
    <property type="evidence" value="ECO:0007669"/>
    <property type="project" value="InterPro"/>
</dbReference>
<reference evidence="11" key="1">
    <citation type="submission" date="2015-07" db="EMBL/GenBank/DDBJ databases">
        <title>Genome sequencing project for genomic taxonomy and phylogenomics of Bacillus-like bacteria.</title>
        <authorList>
            <person name="Liu B."/>
            <person name="Wang J."/>
            <person name="Zhu Y."/>
            <person name="Liu G."/>
            <person name="Chen Q."/>
            <person name="Chen Z."/>
            <person name="Lan J."/>
            <person name="Che J."/>
            <person name="Ge C."/>
            <person name="Shi H."/>
            <person name="Pan Z."/>
            <person name="Liu X."/>
        </authorList>
    </citation>
    <scope>NUCLEOTIDE SEQUENCE [LARGE SCALE GENOMIC DNA]</scope>
    <source>
        <strain evidence="11">DSM 9887</strain>
    </source>
</reference>
<name>A0A0K9YQ45_9BACL</name>
<keyword evidence="5" id="KW-0418">Kinase</keyword>
<comment type="catalytic activity">
    <reaction evidence="1">
        <text>ATP + protein L-histidine = ADP + protein N-phospho-L-histidine.</text>
        <dbReference type="EC" id="2.7.13.3"/>
    </reaction>
</comment>
<dbReference type="Pfam" id="PF02518">
    <property type="entry name" value="HATPase_c"/>
    <property type="match status" value="1"/>
</dbReference>
<dbReference type="InterPro" id="IPR050482">
    <property type="entry name" value="Sensor_HK_TwoCompSys"/>
</dbReference>
<feature type="domain" description="Histidine kinase" evidence="8">
    <location>
        <begin position="356"/>
        <end position="545"/>
    </location>
</feature>
<keyword evidence="12" id="KW-1185">Reference proteome</keyword>
<dbReference type="GO" id="GO:0005524">
    <property type="term" value="F:ATP binding"/>
    <property type="evidence" value="ECO:0007669"/>
    <property type="project" value="UniProtKB-KW"/>
</dbReference>
<proteinExistence type="predicted"/>
<evidence type="ECO:0000313" key="10">
    <source>
        <dbReference type="EMBL" id="KNB70777.1"/>
    </source>
</evidence>
<evidence type="ECO:0000256" key="2">
    <source>
        <dbReference type="ARBA" id="ARBA00012438"/>
    </source>
</evidence>
<evidence type="ECO:0000256" key="7">
    <source>
        <dbReference type="ARBA" id="ARBA00023012"/>
    </source>
</evidence>
<dbReference type="InterPro" id="IPR036890">
    <property type="entry name" value="HATPase_C_sf"/>
</dbReference>
<dbReference type="Pfam" id="PF13185">
    <property type="entry name" value="GAF_2"/>
    <property type="match status" value="1"/>
</dbReference>
<dbReference type="PANTHER" id="PTHR24421">
    <property type="entry name" value="NITRATE/NITRITE SENSOR PROTEIN NARX-RELATED"/>
    <property type="match status" value="1"/>
</dbReference>
<sequence>MSSDHTKNLSSIHALSKVSIALSETLSLDKVLYKAVTQCIEICHFDAALVYFLEPPGDYFVAQHSYGIQSESSKQLQKLPTDFIGGMVMKNGKTVITDILAHHLQQRPQLEGFQSLISVPIKARKETIGVLDVLTKEHRDFSPEDISLVESIGLQIGVASENAKLFESVENVTTKLRELVTLNQRIASCLHIDVLIPMLTSELSKVFKADVLFLSQDDTPIIHMKASNKFDEYQFASDASVQCLWQKEGLTIHSYKKLPSRQKLDVLFGRFGIKRAEYMVFTYGVNNHALIIGKNQNGDWSTAEQEVMEGITKTITLALTNSYLFQEVEKSRERNSNLRALQTAAQERERQRIAGEIHDSINQSLSGLYFHLQYCRDEIEHSPDKVKAILDKLLSITKDNINELRQIIHDLHPLAIQKFGFVGAVDELVKTCSLQEIMEIRLEIVGQPIRYEPEVEIQLYRVIQECMNNVMKHSLASEAQITMYFEQSQLRIQIVDDGVGFEPYQQLRDNDAYGIMGMETRIRDIGGALSIFSRPGKGTKIVITL</sequence>
<comment type="caution">
    <text evidence="10">The sequence shown here is derived from an EMBL/GenBank/DDBJ whole genome shotgun (WGS) entry which is preliminary data.</text>
</comment>
<dbReference type="GO" id="GO:0016020">
    <property type="term" value="C:membrane"/>
    <property type="evidence" value="ECO:0007669"/>
    <property type="project" value="InterPro"/>
</dbReference>
<dbReference type="Pfam" id="PF07730">
    <property type="entry name" value="HisKA_3"/>
    <property type="match status" value="1"/>
</dbReference>
<dbReference type="PROSITE" id="PS50109">
    <property type="entry name" value="HIS_KIN"/>
    <property type="match status" value="1"/>
</dbReference>
<dbReference type="SMART" id="SM00065">
    <property type="entry name" value="GAF"/>
    <property type="match status" value="1"/>
</dbReference>
<evidence type="ECO:0000256" key="4">
    <source>
        <dbReference type="ARBA" id="ARBA00022741"/>
    </source>
</evidence>
<keyword evidence="3" id="KW-0808">Transferase</keyword>
<evidence type="ECO:0000313" key="9">
    <source>
        <dbReference type="EMBL" id="GED67022.1"/>
    </source>
</evidence>
<dbReference type="OrthoDB" id="9781904at2"/>
<evidence type="ECO:0000256" key="6">
    <source>
        <dbReference type="ARBA" id="ARBA00022840"/>
    </source>
</evidence>
<dbReference type="RefSeq" id="WP_049739798.1">
    <property type="nucleotide sequence ID" value="NZ_BJON01000002.1"/>
</dbReference>
<evidence type="ECO:0000256" key="5">
    <source>
        <dbReference type="ARBA" id="ARBA00022777"/>
    </source>
</evidence>
<dbReference type="CDD" id="cd16917">
    <property type="entry name" value="HATPase_UhpB-NarQ-NarX-like"/>
    <property type="match status" value="1"/>
</dbReference>
<dbReference type="Gene3D" id="1.20.5.1930">
    <property type="match status" value="1"/>
</dbReference>
<keyword evidence="7" id="KW-0902">Two-component regulatory system</keyword>
<dbReference type="GO" id="GO:0000155">
    <property type="term" value="F:phosphorelay sensor kinase activity"/>
    <property type="evidence" value="ECO:0007669"/>
    <property type="project" value="InterPro"/>
</dbReference>
<protein>
    <recommendedName>
        <fullName evidence="2">histidine kinase</fullName>
        <ecNumber evidence="2">2.7.13.3</ecNumber>
    </recommendedName>
</protein>
<dbReference type="InterPro" id="IPR011712">
    <property type="entry name" value="Sig_transdc_His_kin_sub3_dim/P"/>
</dbReference>
<dbReference type="PATRIC" id="fig|54915.3.peg.2713"/>
<dbReference type="Gene3D" id="3.30.450.40">
    <property type="match status" value="1"/>
</dbReference>
<dbReference type="SUPFAM" id="SSF55874">
    <property type="entry name" value="ATPase domain of HSP90 chaperone/DNA topoisomerase II/histidine kinase"/>
    <property type="match status" value="1"/>
</dbReference>
<dbReference type="Proteomes" id="UP000319578">
    <property type="component" value="Unassembled WGS sequence"/>
</dbReference>
<gene>
    <name evidence="10" type="ORF">ADS79_18125</name>
    <name evidence="9" type="ORF">BRE01_07240</name>
</gene>
<dbReference type="EMBL" id="LGIQ01000009">
    <property type="protein sequence ID" value="KNB70777.1"/>
    <property type="molecule type" value="Genomic_DNA"/>
</dbReference>
<organism evidence="10 11">
    <name type="scientific">Brevibacillus reuszeri</name>
    <dbReference type="NCBI Taxonomy" id="54915"/>
    <lineage>
        <taxon>Bacteria</taxon>
        <taxon>Bacillati</taxon>
        <taxon>Bacillota</taxon>
        <taxon>Bacilli</taxon>
        <taxon>Bacillales</taxon>
        <taxon>Paenibacillaceae</taxon>
        <taxon>Brevibacillus</taxon>
    </lineage>
</organism>
<reference evidence="9 12" key="3">
    <citation type="submission" date="2019-06" db="EMBL/GenBank/DDBJ databases">
        <title>Whole genome shotgun sequence of Brevibacillus reuszeri NBRC 15719.</title>
        <authorList>
            <person name="Hosoyama A."/>
            <person name="Uohara A."/>
            <person name="Ohji S."/>
            <person name="Ichikawa N."/>
        </authorList>
    </citation>
    <scope>NUCLEOTIDE SEQUENCE [LARGE SCALE GENOMIC DNA]</scope>
    <source>
        <strain evidence="9 12">NBRC 15719</strain>
    </source>
</reference>
<dbReference type="Proteomes" id="UP000036834">
    <property type="component" value="Unassembled WGS sequence"/>
</dbReference>
<accession>A0A0K9YQ45</accession>
<dbReference type="Gene3D" id="3.30.565.10">
    <property type="entry name" value="Histidine kinase-like ATPase, C-terminal domain"/>
    <property type="match status" value="1"/>
</dbReference>
<dbReference type="EMBL" id="BJON01000002">
    <property type="protein sequence ID" value="GED67022.1"/>
    <property type="molecule type" value="Genomic_DNA"/>
</dbReference>
<evidence type="ECO:0000313" key="11">
    <source>
        <dbReference type="Proteomes" id="UP000036834"/>
    </source>
</evidence>
<dbReference type="InterPro" id="IPR003594">
    <property type="entry name" value="HATPase_dom"/>
</dbReference>
<dbReference type="SUPFAM" id="SSF55781">
    <property type="entry name" value="GAF domain-like"/>
    <property type="match status" value="2"/>
</dbReference>
<evidence type="ECO:0000313" key="12">
    <source>
        <dbReference type="Proteomes" id="UP000319578"/>
    </source>
</evidence>
<dbReference type="InterPro" id="IPR005467">
    <property type="entry name" value="His_kinase_dom"/>
</dbReference>
<dbReference type="InterPro" id="IPR029016">
    <property type="entry name" value="GAF-like_dom_sf"/>
</dbReference>
<dbReference type="InterPro" id="IPR003018">
    <property type="entry name" value="GAF"/>
</dbReference>
<dbReference type="AlphaFoldDB" id="A0A0K9YQ45"/>
<reference evidence="10" key="2">
    <citation type="submission" date="2015-07" db="EMBL/GenBank/DDBJ databases">
        <title>MeaNS - Measles Nucleotide Surveillance Program.</title>
        <authorList>
            <person name="Tran T."/>
            <person name="Druce J."/>
        </authorList>
    </citation>
    <scope>NUCLEOTIDE SEQUENCE</scope>
    <source>
        <strain evidence="10">DSM 9887</strain>
    </source>
</reference>
<dbReference type="EC" id="2.7.13.3" evidence="2"/>